<evidence type="ECO:0000313" key="7">
    <source>
        <dbReference type="Proteomes" id="UP000694865"/>
    </source>
</evidence>
<dbReference type="SUPFAM" id="SSF69103">
    <property type="entry name" value="Arp2/3 complex 16 kDa subunit ARPC5"/>
    <property type="match status" value="1"/>
</dbReference>
<evidence type="ECO:0000256" key="1">
    <source>
        <dbReference type="ARBA" id="ARBA00004245"/>
    </source>
</evidence>
<evidence type="ECO:0000313" key="8">
    <source>
        <dbReference type="RefSeq" id="XP_002738627.1"/>
    </source>
</evidence>
<keyword evidence="7" id="KW-1185">Reference proteome</keyword>
<feature type="region of interest" description="Disordered" evidence="6">
    <location>
        <begin position="1"/>
        <end position="35"/>
    </location>
</feature>
<evidence type="ECO:0000256" key="6">
    <source>
        <dbReference type="SAM" id="MobiDB-lite"/>
    </source>
</evidence>
<gene>
    <name evidence="8" type="primary">LOC100376381</name>
</gene>
<dbReference type="PANTHER" id="PTHR12644">
    <property type="entry name" value="ARP2/3 COMPLEX 16 KD SUBUNIT P16-ARC"/>
    <property type="match status" value="1"/>
</dbReference>
<proteinExistence type="inferred from homology"/>
<evidence type="ECO:0000256" key="4">
    <source>
        <dbReference type="ARBA" id="ARBA00023212"/>
    </source>
</evidence>
<evidence type="ECO:0000256" key="5">
    <source>
        <dbReference type="RuleBase" id="RU004301"/>
    </source>
</evidence>
<dbReference type="Proteomes" id="UP000694865">
    <property type="component" value="Unplaced"/>
</dbReference>
<evidence type="ECO:0000256" key="2">
    <source>
        <dbReference type="ARBA" id="ARBA00006084"/>
    </source>
</evidence>
<name>A0ABM0GW45_SACKO</name>
<comment type="subcellular location">
    <subcellularLocation>
        <location evidence="1">Cytoplasm</location>
        <location evidence="1">Cytoskeleton</location>
    </subcellularLocation>
</comment>
<protein>
    <recommendedName>
        <fullName evidence="5">Actin-related protein 2/3 complex subunit 5</fullName>
    </recommendedName>
</protein>
<keyword evidence="4 5" id="KW-0206">Cytoskeleton</keyword>
<dbReference type="InterPro" id="IPR036743">
    <property type="entry name" value="ARPC5_sf"/>
</dbReference>
<accession>A0ABM0GW45</accession>
<reference evidence="8" key="1">
    <citation type="submission" date="2025-08" db="UniProtKB">
        <authorList>
            <consortium name="RefSeq"/>
        </authorList>
    </citation>
    <scope>IDENTIFICATION</scope>
    <source>
        <tissue evidence="8">Testes</tissue>
    </source>
</reference>
<dbReference type="Gene3D" id="1.25.40.190">
    <property type="entry name" value="Actin-related protein 2/3 complex subunit 5"/>
    <property type="match status" value="1"/>
</dbReference>
<comment type="function">
    <text evidence="5">Functions as component of the Arp2/3 complex which is involved in regulation of actin polymerization and together with an activating nucleation-promoting factor (NPF) mediates the formation of branched actin networks. Arp2/3 complex plays a critical role in the control of cell morphogenesis via the modulation of cell polarity development.</text>
</comment>
<organism evidence="7 8">
    <name type="scientific">Saccoglossus kowalevskii</name>
    <name type="common">Acorn worm</name>
    <dbReference type="NCBI Taxonomy" id="10224"/>
    <lineage>
        <taxon>Eukaryota</taxon>
        <taxon>Metazoa</taxon>
        <taxon>Hemichordata</taxon>
        <taxon>Enteropneusta</taxon>
        <taxon>Harrimaniidae</taxon>
        <taxon>Saccoglossus</taxon>
    </lineage>
</organism>
<dbReference type="RefSeq" id="XP_002738627.1">
    <property type="nucleotide sequence ID" value="XM_002738581.2"/>
</dbReference>
<keyword evidence="3" id="KW-0963">Cytoplasm</keyword>
<comment type="similarity">
    <text evidence="2 5">Belongs to the ARPC5 family.</text>
</comment>
<sequence length="149" mass="16330">MAKNTGSSKFRKVDVDEYDENKYEDDQTGEVAGGPDEGEVMSYLNQGKNSDALHAVLRDAPIGSKNQAVKDKAMMLVLRVLTAFKTSEIEKSVKTLDNQTVDILMKYIYKGFELATDNSNAALLTWHEKAVAAGGLGSIVRVLTDRKSV</sequence>
<dbReference type="Pfam" id="PF04699">
    <property type="entry name" value="P16-Arc"/>
    <property type="match status" value="1"/>
</dbReference>
<dbReference type="PIRSF" id="PIRSF039096">
    <property type="entry name" value="p16-ARC"/>
    <property type="match status" value="1"/>
</dbReference>
<dbReference type="GeneID" id="100376381"/>
<feature type="compositionally biased region" description="Basic and acidic residues" evidence="6">
    <location>
        <begin position="11"/>
        <end position="25"/>
    </location>
</feature>
<dbReference type="InterPro" id="IPR006789">
    <property type="entry name" value="ARPC5"/>
</dbReference>
<evidence type="ECO:0000256" key="3">
    <source>
        <dbReference type="ARBA" id="ARBA00022490"/>
    </source>
</evidence>